<dbReference type="OrthoDB" id="9770036at2"/>
<dbReference type="GO" id="GO:0044874">
    <property type="term" value="P:lipoprotein localization to outer membrane"/>
    <property type="evidence" value="ECO:0007669"/>
    <property type="project" value="TreeGrafter"/>
</dbReference>
<evidence type="ECO:0000256" key="4">
    <source>
        <dbReference type="ARBA" id="ARBA00022692"/>
    </source>
</evidence>
<sequence length="399" mass="41776">MAARNLLRQRRRALLALATVVGGVVAYLLAGGFIHWIFQDMRESTIHSQLGHIQITRPGYFREGLGDPYRYLLPTDTGAAGAAGSGGVRTVAPRLAFSGLVSKGEDTISFVGEGIDPALEAPITRAITIVAGRDLTGAPPESVLLGEGLAANLGAQPGDKVVLLATTADGGINAVELEVAGLFATITKAYDDTVLRAPIAVARQLMRVEGATSWVMLLDDTDATAQTVSALGTRLPADGFEIIPWSDLADFYNKTVELFSRQVGVVRLLIAFIVVLSISNTLSMAVIERTGEIGTSMAIGVRRRGILALFVSEGVLLGIAGGVIGVLAGYALGALISAIGIPMPPPPGMARGYTGQIAIPPALALDAFLLAFVTTLAASIFPAWKASRMNIVDALRHQR</sequence>
<keyword evidence="4 7" id="KW-0812">Transmembrane</keyword>
<evidence type="ECO:0000256" key="1">
    <source>
        <dbReference type="ARBA" id="ARBA00004651"/>
    </source>
</evidence>
<comment type="similarity">
    <text evidence="2">Belongs to the ABC-4 integral membrane protein family. LolC/E subfamily.</text>
</comment>
<organism evidence="10 11">
    <name type="scientific">Pseudothauera rhizosphaerae</name>
    <dbReference type="NCBI Taxonomy" id="2565932"/>
    <lineage>
        <taxon>Bacteria</taxon>
        <taxon>Pseudomonadati</taxon>
        <taxon>Pseudomonadota</taxon>
        <taxon>Betaproteobacteria</taxon>
        <taxon>Rhodocyclales</taxon>
        <taxon>Zoogloeaceae</taxon>
        <taxon>Pseudothauera</taxon>
    </lineage>
</organism>
<dbReference type="PANTHER" id="PTHR30489">
    <property type="entry name" value="LIPOPROTEIN-RELEASING SYSTEM TRANSMEMBRANE PROTEIN LOLE"/>
    <property type="match status" value="1"/>
</dbReference>
<dbReference type="GO" id="GO:0098797">
    <property type="term" value="C:plasma membrane protein complex"/>
    <property type="evidence" value="ECO:0007669"/>
    <property type="project" value="TreeGrafter"/>
</dbReference>
<dbReference type="Proteomes" id="UP000307956">
    <property type="component" value="Unassembled WGS sequence"/>
</dbReference>
<evidence type="ECO:0000256" key="5">
    <source>
        <dbReference type="ARBA" id="ARBA00022989"/>
    </source>
</evidence>
<keyword evidence="6 7" id="KW-0472">Membrane</keyword>
<reference evidence="10 11" key="1">
    <citation type="submission" date="2019-04" db="EMBL/GenBank/DDBJ databases">
        <title>Azoarcus rhizosphaerae sp. nov. isolated from rhizosphere of Ficus religiosa.</title>
        <authorList>
            <person name="Lin S.-Y."/>
            <person name="Hameed A."/>
            <person name="Hsu Y.-H."/>
            <person name="Young C.-C."/>
        </authorList>
    </citation>
    <scope>NUCLEOTIDE SEQUENCE [LARGE SCALE GENOMIC DNA]</scope>
    <source>
        <strain evidence="10 11">CC-YHH848</strain>
    </source>
</reference>
<dbReference type="EMBL" id="SSOD01000010">
    <property type="protein sequence ID" value="THF60546.1"/>
    <property type="molecule type" value="Genomic_DNA"/>
</dbReference>
<feature type="domain" description="ABC3 transporter permease C-terminal" evidence="8">
    <location>
        <begin position="268"/>
        <end position="391"/>
    </location>
</feature>
<keyword evidence="3" id="KW-1003">Cell membrane</keyword>
<dbReference type="InterPro" id="IPR025857">
    <property type="entry name" value="MacB_PCD"/>
</dbReference>
<feature type="transmembrane region" description="Helical" evidence="7">
    <location>
        <begin position="12"/>
        <end position="38"/>
    </location>
</feature>
<accession>A0A4S4AN80</accession>
<evidence type="ECO:0000256" key="3">
    <source>
        <dbReference type="ARBA" id="ARBA00022475"/>
    </source>
</evidence>
<evidence type="ECO:0000259" key="9">
    <source>
        <dbReference type="Pfam" id="PF12704"/>
    </source>
</evidence>
<evidence type="ECO:0000256" key="7">
    <source>
        <dbReference type="SAM" id="Phobius"/>
    </source>
</evidence>
<evidence type="ECO:0000313" key="10">
    <source>
        <dbReference type="EMBL" id="THF60546.1"/>
    </source>
</evidence>
<feature type="transmembrane region" description="Helical" evidence="7">
    <location>
        <begin position="265"/>
        <end position="287"/>
    </location>
</feature>
<evidence type="ECO:0000313" key="11">
    <source>
        <dbReference type="Proteomes" id="UP000307956"/>
    </source>
</evidence>
<keyword evidence="11" id="KW-1185">Reference proteome</keyword>
<name>A0A4S4AN80_9RHOO</name>
<dbReference type="InterPro" id="IPR003838">
    <property type="entry name" value="ABC3_permease_C"/>
</dbReference>
<dbReference type="PANTHER" id="PTHR30489:SF0">
    <property type="entry name" value="LIPOPROTEIN-RELEASING SYSTEM TRANSMEMBRANE PROTEIN LOLE"/>
    <property type="match status" value="1"/>
</dbReference>
<evidence type="ECO:0000256" key="6">
    <source>
        <dbReference type="ARBA" id="ARBA00023136"/>
    </source>
</evidence>
<dbReference type="Pfam" id="PF12704">
    <property type="entry name" value="MacB_PCD"/>
    <property type="match status" value="1"/>
</dbReference>
<comment type="subcellular location">
    <subcellularLocation>
        <location evidence="1">Cell membrane</location>
        <topology evidence="1">Multi-pass membrane protein</topology>
    </subcellularLocation>
</comment>
<dbReference type="AlphaFoldDB" id="A0A4S4AN80"/>
<dbReference type="InterPro" id="IPR051447">
    <property type="entry name" value="Lipoprotein-release_system"/>
</dbReference>
<evidence type="ECO:0000259" key="8">
    <source>
        <dbReference type="Pfam" id="PF02687"/>
    </source>
</evidence>
<keyword evidence="5 7" id="KW-1133">Transmembrane helix</keyword>
<protein>
    <submittedName>
        <fullName evidence="10">ABC transporter permease</fullName>
    </submittedName>
</protein>
<proteinExistence type="inferred from homology"/>
<gene>
    <name evidence="10" type="ORF">E6O51_13545</name>
</gene>
<dbReference type="Pfam" id="PF02687">
    <property type="entry name" value="FtsX"/>
    <property type="match status" value="1"/>
</dbReference>
<feature type="transmembrane region" description="Helical" evidence="7">
    <location>
        <begin position="308"/>
        <end position="341"/>
    </location>
</feature>
<feature type="transmembrane region" description="Helical" evidence="7">
    <location>
        <begin position="361"/>
        <end position="381"/>
    </location>
</feature>
<evidence type="ECO:0000256" key="2">
    <source>
        <dbReference type="ARBA" id="ARBA00005236"/>
    </source>
</evidence>
<comment type="caution">
    <text evidence="10">The sequence shown here is derived from an EMBL/GenBank/DDBJ whole genome shotgun (WGS) entry which is preliminary data.</text>
</comment>
<feature type="domain" description="MacB-like periplasmic core" evidence="9">
    <location>
        <begin position="14"/>
        <end position="231"/>
    </location>
</feature>